<evidence type="ECO:0000256" key="3">
    <source>
        <dbReference type="ARBA" id="ARBA00022840"/>
    </source>
</evidence>
<feature type="region of interest" description="Disordered" evidence="4">
    <location>
        <begin position="160"/>
        <end position="209"/>
    </location>
</feature>
<gene>
    <name evidence="7" type="ORF">GNLVRS02_ARAD1D41844g</name>
</gene>
<name>A0A060TIX1_BLAAD</name>
<proteinExistence type="predicted"/>
<keyword evidence="5" id="KW-1133">Transmembrane helix</keyword>
<dbReference type="InterPro" id="IPR000608">
    <property type="entry name" value="UBC"/>
</dbReference>
<dbReference type="SUPFAM" id="SSF54495">
    <property type="entry name" value="UBC-like"/>
    <property type="match status" value="1"/>
</dbReference>
<sequence>MATKAAHKRLAREYKNIQESPIPYIVALPSEENILEWHYVITGPPETPYEGGQYHGTLMFPSDYPFKPPAIRMITPSGRFKTNTRLCLSISDYHPKTWNPACFMVSDETTAGSITTSSSDKVRLAKESHAWNLYQDSRFLKHFPELAEENRKLIADKQAEAKTVSENKTSSAAHKAPISNNTNNANMVTKPNSTSANDSGNKQNRSAQSSMSTTQKILWVCVLLVSWVVASRMFSSSS</sequence>
<evidence type="ECO:0000256" key="1">
    <source>
        <dbReference type="ARBA" id="ARBA00022741"/>
    </source>
</evidence>
<keyword evidence="5" id="KW-0472">Membrane</keyword>
<keyword evidence="5" id="KW-0812">Transmembrane</keyword>
<dbReference type="CDD" id="cd23799">
    <property type="entry name" value="UBCc_UBE2J"/>
    <property type="match status" value="1"/>
</dbReference>
<reference evidence="7" key="2">
    <citation type="submission" date="2014-06" db="EMBL/GenBank/DDBJ databases">
        <title>The complete genome of Blastobotrys (Arxula) adeninivorans LS3 - a yeast of biotechnological interest.</title>
        <authorList>
            <person name="Kunze G."/>
            <person name="Gaillardin C."/>
            <person name="Czernicka M."/>
            <person name="Durrens P."/>
            <person name="Martin T."/>
            <person name="Boer E."/>
            <person name="Gabaldon T."/>
            <person name="Cruz J."/>
            <person name="Talla E."/>
            <person name="Marck C."/>
            <person name="Goffeau A."/>
            <person name="Barbe V."/>
            <person name="Baret P."/>
            <person name="Baronian K."/>
            <person name="Beier S."/>
            <person name="Bleykasten C."/>
            <person name="Bode R."/>
            <person name="Casaregola S."/>
            <person name="Despons L."/>
            <person name="Fairhead C."/>
            <person name="Giersberg M."/>
            <person name="Gierski P."/>
            <person name="Hahnel U."/>
            <person name="Hartmann A."/>
            <person name="Jankowska D."/>
            <person name="Jubin C."/>
            <person name="Jung P."/>
            <person name="Lafontaine I."/>
            <person name="Leh-Louis V."/>
            <person name="Lemaire M."/>
            <person name="Marcet-Houben M."/>
            <person name="Mascher M."/>
            <person name="Morel G."/>
            <person name="Richard G.-F."/>
            <person name="Riechen J."/>
            <person name="Sacerdot C."/>
            <person name="Sarkar A."/>
            <person name="Savel G."/>
            <person name="Schacherer J."/>
            <person name="Sherman D."/>
            <person name="Straub M.-L."/>
            <person name="Stein N."/>
            <person name="Thierry A."/>
            <person name="Trautwein-Schult A."/>
            <person name="Westhof E."/>
            <person name="Worch S."/>
            <person name="Dujon B."/>
            <person name="Souciet J.-L."/>
            <person name="Wincker P."/>
            <person name="Scholz U."/>
            <person name="Neuveglise N."/>
        </authorList>
    </citation>
    <scope>NUCLEOTIDE SEQUENCE</scope>
    <source>
        <strain evidence="7">LS3</strain>
    </source>
</reference>
<dbReference type="InterPro" id="IPR050113">
    <property type="entry name" value="Ub_conjugating_enzyme"/>
</dbReference>
<evidence type="ECO:0000256" key="5">
    <source>
        <dbReference type="SAM" id="Phobius"/>
    </source>
</evidence>
<evidence type="ECO:0000256" key="4">
    <source>
        <dbReference type="SAM" id="MobiDB-lite"/>
    </source>
</evidence>
<organism evidence="7">
    <name type="scientific">Blastobotrys adeninivorans</name>
    <name type="common">Yeast</name>
    <name type="synonym">Arxula adeninivorans</name>
    <dbReference type="NCBI Taxonomy" id="409370"/>
    <lineage>
        <taxon>Eukaryota</taxon>
        <taxon>Fungi</taxon>
        <taxon>Dikarya</taxon>
        <taxon>Ascomycota</taxon>
        <taxon>Saccharomycotina</taxon>
        <taxon>Dipodascomycetes</taxon>
        <taxon>Dipodascales</taxon>
        <taxon>Trichomonascaceae</taxon>
        <taxon>Blastobotrys</taxon>
    </lineage>
</organism>
<keyword evidence="3" id="KW-0067">ATP-binding</keyword>
<accession>A0A060TIX1</accession>
<dbReference type="Gene3D" id="3.10.110.10">
    <property type="entry name" value="Ubiquitin Conjugating Enzyme"/>
    <property type="match status" value="1"/>
</dbReference>
<dbReference type="PROSITE" id="PS50127">
    <property type="entry name" value="UBC_2"/>
    <property type="match status" value="1"/>
</dbReference>
<keyword evidence="2" id="KW-0833">Ubl conjugation pathway</keyword>
<feature type="domain" description="UBC core" evidence="6">
    <location>
        <begin position="5"/>
        <end position="156"/>
    </location>
</feature>
<evidence type="ECO:0000313" key="7">
    <source>
        <dbReference type="EMBL" id="CDP38757.1"/>
    </source>
</evidence>
<dbReference type="EMBL" id="HG937694">
    <property type="protein sequence ID" value="CDP38757.1"/>
    <property type="molecule type" value="Genomic_DNA"/>
</dbReference>
<dbReference type="InterPro" id="IPR016135">
    <property type="entry name" value="UBQ-conjugating_enzyme/RWD"/>
</dbReference>
<feature type="compositionally biased region" description="Polar residues" evidence="4">
    <location>
        <begin position="166"/>
        <end position="209"/>
    </location>
</feature>
<dbReference type="SMART" id="SM00212">
    <property type="entry name" value="UBCc"/>
    <property type="match status" value="1"/>
</dbReference>
<feature type="transmembrane region" description="Helical" evidence="5">
    <location>
        <begin position="217"/>
        <end position="235"/>
    </location>
</feature>
<dbReference type="Pfam" id="PF00179">
    <property type="entry name" value="UQ_con"/>
    <property type="match status" value="1"/>
</dbReference>
<evidence type="ECO:0000256" key="2">
    <source>
        <dbReference type="ARBA" id="ARBA00022786"/>
    </source>
</evidence>
<dbReference type="GO" id="GO:0016874">
    <property type="term" value="F:ligase activity"/>
    <property type="evidence" value="ECO:0007669"/>
    <property type="project" value="UniProtKB-KW"/>
</dbReference>
<evidence type="ECO:0000259" key="6">
    <source>
        <dbReference type="PROSITE" id="PS50127"/>
    </source>
</evidence>
<keyword evidence="1" id="KW-0547">Nucleotide-binding</keyword>
<dbReference type="GO" id="GO:0005524">
    <property type="term" value="F:ATP binding"/>
    <property type="evidence" value="ECO:0007669"/>
    <property type="project" value="UniProtKB-KW"/>
</dbReference>
<dbReference type="AlphaFoldDB" id="A0A060TIX1"/>
<dbReference type="PhylomeDB" id="A0A060TIX1"/>
<keyword evidence="7" id="KW-0436">Ligase</keyword>
<reference evidence="7" key="1">
    <citation type="submission" date="2014-02" db="EMBL/GenBank/DDBJ databases">
        <authorList>
            <person name="Genoscope - CEA"/>
        </authorList>
    </citation>
    <scope>NUCLEOTIDE SEQUENCE</scope>
    <source>
        <strain evidence="7">LS3</strain>
    </source>
</reference>
<protein>
    <submittedName>
        <fullName evidence="7">ARAD1D41844p</fullName>
        <ecNumber evidence="7">6.3.2.19</ecNumber>
    </submittedName>
</protein>
<dbReference type="PANTHER" id="PTHR24067">
    <property type="entry name" value="UBIQUITIN-CONJUGATING ENZYME E2"/>
    <property type="match status" value="1"/>
</dbReference>
<dbReference type="EC" id="6.3.2.19" evidence="7"/>